<dbReference type="CDD" id="cd09941">
    <property type="entry name" value="SH2_Grb2_like"/>
    <property type="match status" value="1"/>
</dbReference>
<dbReference type="SMART" id="SM00252">
    <property type="entry name" value="SH2"/>
    <property type="match status" value="1"/>
</dbReference>
<dbReference type="InterPro" id="IPR000980">
    <property type="entry name" value="SH2"/>
</dbReference>
<dbReference type="AlphaFoldDB" id="A0AAD9N4I9"/>
<dbReference type="Pfam" id="PF00018">
    <property type="entry name" value="SH3_1"/>
    <property type="match status" value="1"/>
</dbReference>
<keyword evidence="2 3" id="KW-0727">SH2 domain</keyword>
<sequence>MEASGKHDFVATADDELSFSKGAKLKIINMEEDKNWYKAELDGKEGYVPVNYIEMKPFPWYISGITRGEGEELLLQRDNSGKYKQKDGAFLVRPSESAPGDFSLSVKFGDSVQHFKVLRDGAGKYFLWVVKFDSLNELVKHHRTSSVSRSQTIYLQDMVKDKVRVNFDYKPQDDEEMEIHTGDVITVIDKKDPNWWLGEAWQGSRLVRGLFPSSYTVSYTGD</sequence>
<evidence type="ECO:0000256" key="1">
    <source>
        <dbReference type="ARBA" id="ARBA00022443"/>
    </source>
</evidence>
<reference evidence="7" key="1">
    <citation type="journal article" date="2023" name="Mol. Biol. Evol.">
        <title>Third-Generation Sequencing Reveals the Adaptive Role of the Epigenome in Three Deep-Sea Polychaetes.</title>
        <authorList>
            <person name="Perez M."/>
            <person name="Aroh O."/>
            <person name="Sun Y."/>
            <person name="Lan Y."/>
            <person name="Juniper S.K."/>
            <person name="Young C.R."/>
            <person name="Angers B."/>
            <person name="Qian P.Y."/>
        </authorList>
    </citation>
    <scope>NUCLEOTIDE SEQUENCE</scope>
    <source>
        <strain evidence="7">R07B-5</strain>
    </source>
</reference>
<dbReference type="InterPro" id="IPR043539">
    <property type="entry name" value="Grb2-like"/>
</dbReference>
<dbReference type="SUPFAM" id="SSF55550">
    <property type="entry name" value="SH2 domain"/>
    <property type="match status" value="1"/>
</dbReference>
<dbReference type="Gene3D" id="3.30.505.10">
    <property type="entry name" value="SH2 domain"/>
    <property type="match status" value="1"/>
</dbReference>
<feature type="domain" description="SH3" evidence="6">
    <location>
        <begin position="158"/>
        <end position="221"/>
    </location>
</feature>
<dbReference type="CDD" id="cd11804">
    <property type="entry name" value="SH3_GRB2_like_N"/>
    <property type="match status" value="1"/>
</dbReference>
<comment type="caution">
    <text evidence="7">The sequence shown here is derived from an EMBL/GenBank/DDBJ whole genome shotgun (WGS) entry which is preliminary data.</text>
</comment>
<keyword evidence="1 4" id="KW-0728">SH3 domain</keyword>
<name>A0AAD9N4I9_RIDPI</name>
<dbReference type="PANTHER" id="PTHR46037">
    <property type="entry name" value="PROTEIN ENHANCER OF SEVENLESS 2B"/>
    <property type="match status" value="1"/>
</dbReference>
<evidence type="ECO:0000313" key="7">
    <source>
        <dbReference type="EMBL" id="KAK2156460.1"/>
    </source>
</evidence>
<feature type="domain" description="SH2" evidence="5">
    <location>
        <begin position="60"/>
        <end position="159"/>
    </location>
</feature>
<evidence type="ECO:0000256" key="3">
    <source>
        <dbReference type="PROSITE-ProRule" id="PRU00191"/>
    </source>
</evidence>
<dbReference type="PROSITE" id="PS50001">
    <property type="entry name" value="SH2"/>
    <property type="match status" value="1"/>
</dbReference>
<evidence type="ECO:0000313" key="8">
    <source>
        <dbReference type="Proteomes" id="UP001209878"/>
    </source>
</evidence>
<evidence type="ECO:0000256" key="4">
    <source>
        <dbReference type="PROSITE-ProRule" id="PRU00192"/>
    </source>
</evidence>
<dbReference type="SUPFAM" id="SSF50044">
    <property type="entry name" value="SH3-domain"/>
    <property type="match status" value="2"/>
</dbReference>
<accession>A0AAD9N4I9</accession>
<evidence type="ECO:0000259" key="5">
    <source>
        <dbReference type="PROSITE" id="PS50001"/>
    </source>
</evidence>
<dbReference type="InterPro" id="IPR036860">
    <property type="entry name" value="SH2_dom_sf"/>
</dbReference>
<dbReference type="SMART" id="SM00326">
    <property type="entry name" value="SH3"/>
    <property type="match status" value="2"/>
</dbReference>
<organism evidence="7 8">
    <name type="scientific">Ridgeia piscesae</name>
    <name type="common">Tubeworm</name>
    <dbReference type="NCBI Taxonomy" id="27915"/>
    <lineage>
        <taxon>Eukaryota</taxon>
        <taxon>Metazoa</taxon>
        <taxon>Spiralia</taxon>
        <taxon>Lophotrochozoa</taxon>
        <taxon>Annelida</taxon>
        <taxon>Polychaeta</taxon>
        <taxon>Sedentaria</taxon>
        <taxon>Canalipalpata</taxon>
        <taxon>Sabellida</taxon>
        <taxon>Siboglinidae</taxon>
        <taxon>Ridgeia</taxon>
    </lineage>
</organism>
<evidence type="ECO:0000259" key="6">
    <source>
        <dbReference type="PROSITE" id="PS50002"/>
    </source>
</evidence>
<dbReference type="Pfam" id="PF00017">
    <property type="entry name" value="SH2"/>
    <property type="match status" value="1"/>
</dbReference>
<feature type="domain" description="SH3" evidence="6">
    <location>
        <begin position="1"/>
        <end position="58"/>
    </location>
</feature>
<dbReference type="Gene3D" id="2.30.30.40">
    <property type="entry name" value="SH3 Domains"/>
    <property type="match status" value="2"/>
</dbReference>
<dbReference type="Pfam" id="PF14604">
    <property type="entry name" value="SH3_9"/>
    <property type="match status" value="1"/>
</dbReference>
<dbReference type="PRINTS" id="PR00452">
    <property type="entry name" value="SH3DOMAIN"/>
</dbReference>
<dbReference type="InterPro" id="IPR036028">
    <property type="entry name" value="SH3-like_dom_sf"/>
</dbReference>
<gene>
    <name evidence="7" type="ORF">NP493_1971g00023</name>
</gene>
<dbReference type="PRINTS" id="PR00499">
    <property type="entry name" value="P67PHOX"/>
</dbReference>
<dbReference type="PROSITE" id="PS50002">
    <property type="entry name" value="SH3"/>
    <property type="match status" value="2"/>
</dbReference>
<keyword evidence="8" id="KW-1185">Reference proteome</keyword>
<dbReference type="PRINTS" id="PR00401">
    <property type="entry name" value="SH2DOMAIN"/>
</dbReference>
<proteinExistence type="predicted"/>
<dbReference type="EMBL" id="JAODUO010001969">
    <property type="protein sequence ID" value="KAK2156460.1"/>
    <property type="molecule type" value="Genomic_DNA"/>
</dbReference>
<dbReference type="InterPro" id="IPR001452">
    <property type="entry name" value="SH3_domain"/>
</dbReference>
<dbReference type="Proteomes" id="UP001209878">
    <property type="component" value="Unassembled WGS sequence"/>
</dbReference>
<protein>
    <submittedName>
        <fullName evidence="7">Uncharacterized protein</fullName>
    </submittedName>
</protein>
<evidence type="ECO:0000256" key="2">
    <source>
        <dbReference type="ARBA" id="ARBA00022999"/>
    </source>
</evidence>
<dbReference type="CDD" id="cd00174">
    <property type="entry name" value="SH3"/>
    <property type="match status" value="1"/>
</dbReference>